<organism evidence="1 2">
    <name type="scientific">Microbotryum saponariae</name>
    <dbReference type="NCBI Taxonomy" id="289078"/>
    <lineage>
        <taxon>Eukaryota</taxon>
        <taxon>Fungi</taxon>
        <taxon>Dikarya</taxon>
        <taxon>Basidiomycota</taxon>
        <taxon>Pucciniomycotina</taxon>
        <taxon>Microbotryomycetes</taxon>
        <taxon>Microbotryales</taxon>
        <taxon>Microbotryaceae</taxon>
        <taxon>Microbotryum</taxon>
    </lineage>
</organism>
<dbReference type="AlphaFoldDB" id="A0A2X0KR63"/>
<keyword evidence="2" id="KW-1185">Reference proteome</keyword>
<evidence type="ECO:0000313" key="2">
    <source>
        <dbReference type="Proteomes" id="UP000249723"/>
    </source>
</evidence>
<proteinExistence type="predicted"/>
<dbReference type="Proteomes" id="UP000249723">
    <property type="component" value="Unassembled WGS sequence"/>
</dbReference>
<protein>
    <submittedName>
        <fullName evidence="1">BZ3500_MvSof-1268-A1-R1_Chr8-2g10213 protein</fullName>
    </submittedName>
</protein>
<dbReference type="STRING" id="289078.A0A2X0KR63"/>
<dbReference type="EMBL" id="FMWP01000088">
    <property type="protein sequence ID" value="SCZ96469.1"/>
    <property type="molecule type" value="Genomic_DNA"/>
</dbReference>
<gene>
    <name evidence="1" type="ORF">BZ3500_MVSOF-1268-A1-R1_CHR8-2G10213</name>
</gene>
<reference evidence="2" key="1">
    <citation type="submission" date="2016-10" db="EMBL/GenBank/DDBJ databases">
        <authorList>
            <person name="Jeantristanb JTB J.-T."/>
            <person name="Ricardo R."/>
        </authorList>
    </citation>
    <scope>NUCLEOTIDE SEQUENCE [LARGE SCALE GENOMIC DNA]</scope>
</reference>
<accession>A0A2X0KR63</accession>
<name>A0A2X0KR63_9BASI</name>
<sequence length="221" mass="24826">MQLSGALDTTTCTTYDGAFFGISAEMINLDYGLGFKARMEAGLVWSALVWSGLPWSGLVFDGCLPRTQWQDAHYSYVLLIKEAVDPMTASINIVGCAQSPSEMFDRHFESVAIRTCNSNWYIMRKYDLTGFKGLQGRRRHGLPRLPDVRRLRKRRAQRFRVPVFQPNLVALQGGGLVDKFDATKQLCTNYNVRGCVQSCVREHACSFCKGQHEAYTHVGSA</sequence>
<evidence type="ECO:0000313" key="1">
    <source>
        <dbReference type="EMBL" id="SCZ96469.1"/>
    </source>
</evidence>